<dbReference type="PANTHER" id="PTHR38117">
    <property type="entry name" value="NACHT AND WD40 DOMAIN PROTEIN"/>
    <property type="match status" value="1"/>
</dbReference>
<dbReference type="Proteomes" id="UP000018087">
    <property type="component" value="Unassembled WGS sequence"/>
</dbReference>
<feature type="compositionally biased region" description="Low complexity" evidence="1">
    <location>
        <begin position="415"/>
        <end position="463"/>
    </location>
</feature>
<organism evidence="3 4">
    <name type="scientific">Sporothrix schenckii (strain ATCC 58251 / de Perez 2211183)</name>
    <name type="common">Rose-picker's disease fungus</name>
    <dbReference type="NCBI Taxonomy" id="1391915"/>
    <lineage>
        <taxon>Eukaryota</taxon>
        <taxon>Fungi</taxon>
        <taxon>Dikarya</taxon>
        <taxon>Ascomycota</taxon>
        <taxon>Pezizomycotina</taxon>
        <taxon>Sordariomycetes</taxon>
        <taxon>Sordariomycetidae</taxon>
        <taxon>Ophiostomatales</taxon>
        <taxon>Ophiostomataceae</taxon>
        <taxon>Sporothrix</taxon>
    </lineage>
</organism>
<feature type="compositionally biased region" description="Low complexity" evidence="1">
    <location>
        <begin position="263"/>
        <end position="297"/>
    </location>
</feature>
<feature type="compositionally biased region" description="Polar residues" evidence="1">
    <location>
        <begin position="251"/>
        <end position="262"/>
    </location>
</feature>
<dbReference type="eggNOG" id="ENOG502S0IF">
    <property type="taxonomic scope" value="Eukaryota"/>
</dbReference>
<keyword evidence="4" id="KW-1185">Reference proteome</keyword>
<feature type="region of interest" description="Disordered" evidence="1">
    <location>
        <begin position="364"/>
        <end position="464"/>
    </location>
</feature>
<reference evidence="4" key="1">
    <citation type="journal article" date="2014" name="Genome Announc.">
        <title>Genome sequence of the pathogenic fungus Sporothrix schenckii (ATCC 58251).</title>
        <authorList>
            <person name="Cuomo C.A."/>
            <person name="Rodriguez-Del Valle N."/>
            <person name="Perez-Sanchez L."/>
            <person name="Abouelleil A."/>
            <person name="Goldberg J."/>
            <person name="Young S."/>
            <person name="Zeng Q."/>
            <person name="Birren B.W."/>
        </authorList>
    </citation>
    <scope>NUCLEOTIDE SEQUENCE [LARGE SCALE GENOMIC DNA]</scope>
    <source>
        <strain evidence="4">ATCC 58251 / de Perez 2211183</strain>
    </source>
</reference>
<dbReference type="AlphaFoldDB" id="U7PSI0"/>
<dbReference type="EMBL" id="KI440847">
    <property type="protein sequence ID" value="ERS97714.1"/>
    <property type="molecule type" value="Genomic_DNA"/>
</dbReference>
<dbReference type="STRING" id="1391915.U7PSI0"/>
<protein>
    <recommendedName>
        <fullName evidence="2">DUF7053 domain-containing protein</fullName>
    </recommendedName>
</protein>
<name>U7PSI0_SPOS1</name>
<accession>U7PSI0</accession>
<dbReference type="OrthoDB" id="3246050at2759"/>
<feature type="region of interest" description="Disordered" evidence="1">
    <location>
        <begin position="194"/>
        <end position="319"/>
    </location>
</feature>
<gene>
    <name evidence="3" type="ORF">HMPREF1624_05885</name>
</gene>
<sequence length="703" mass="75986">MKSPTSTNRLSAPLSKRTVFTSITPLPLNVSRAAAVDFLHDYETMIDINPLIIDRHRIPPPPEAEADEAHCTWYQLTDTVVMPWSASSPASADTTSAKTKPGNVSYTCAFHPLPDGMQTHCRAPLGVDIRDRWTIGGTEPGEPKQPLELGLASLGAPSTGLYLREDVDLRCNRLMAGFVKKTLKKSHEGVVEKLKTNLSNTSPTSASGSNSGNSSKPIASVPAMSKDKPRPASMASPLHAQRPTPYRVYSASHQPPAQNQAALQTEPQGQNQTQTQTPTQQQPLPLRQYPTPQQLEQYQRHEQQQRQQQPHRQHQYTQSYSNVAAVPTPAPFPAPAPAPVAAPVPTPAPSQLPFVISRKSVPASLAVGPPSSSQQLARETQLQSQQQNQEHQRFLHPFFPQMDGATTDDHIPVDPTSLSSPPLSVSSVPKSVSTASSSTASAADTTASTPASSPNPSLPSSHSFMPYDRFKMNASPLTRLQMQLPKISTVKDNDDAGRGGLYADKEQRHSLYQQLLPPLVFSAREVATSEPRRRSTGSDATSLALGGGASSVVSGAASDIPFHDLSLCPRPLRIGGQRRVSTDQRVPTLPAAKPAPTPAAQMLAPFRPTLPTETHTRPGQTVDYPAMNPYVYNEDDYEDVYVDSPILASDARGPNQKGPYSPTVFADMDAGAAATLAPATSNEDKPALFDWQQRRRFLAVDLD</sequence>
<feature type="compositionally biased region" description="Low complexity" evidence="1">
    <location>
        <begin position="199"/>
        <end position="215"/>
    </location>
</feature>
<dbReference type="Pfam" id="PF23155">
    <property type="entry name" value="DUF7053"/>
    <property type="match status" value="1"/>
</dbReference>
<dbReference type="PANTHER" id="PTHR38117:SF2">
    <property type="entry name" value="NACHT AND WD40 DOMAIN PROTEIN"/>
    <property type="match status" value="1"/>
</dbReference>
<evidence type="ECO:0000259" key="2">
    <source>
        <dbReference type="Pfam" id="PF23155"/>
    </source>
</evidence>
<evidence type="ECO:0000313" key="3">
    <source>
        <dbReference type="EMBL" id="ERS97714.1"/>
    </source>
</evidence>
<proteinExistence type="predicted"/>
<evidence type="ECO:0000256" key="1">
    <source>
        <dbReference type="SAM" id="MobiDB-lite"/>
    </source>
</evidence>
<feature type="domain" description="DUF7053" evidence="2">
    <location>
        <begin position="15"/>
        <end position="196"/>
    </location>
</feature>
<feature type="compositionally biased region" description="Polar residues" evidence="1">
    <location>
        <begin position="370"/>
        <end position="380"/>
    </location>
</feature>
<dbReference type="HOGENOM" id="CLU_392404_0_0_1"/>
<evidence type="ECO:0000313" key="4">
    <source>
        <dbReference type="Proteomes" id="UP000018087"/>
    </source>
</evidence>
<dbReference type="InterPro" id="IPR055481">
    <property type="entry name" value="DUF7053"/>
</dbReference>
<feature type="region of interest" description="Disordered" evidence="1">
    <location>
        <begin position="526"/>
        <end position="545"/>
    </location>
</feature>